<dbReference type="OrthoDB" id="5402373at2"/>
<protein>
    <submittedName>
        <fullName evidence="3">Chemotaxis protein CheX</fullName>
    </submittedName>
</protein>
<gene>
    <name evidence="3" type="ORF">PS9374_06808</name>
</gene>
<keyword evidence="4" id="KW-1185">Reference proteome</keyword>
<comment type="caution">
    <text evidence="3">The sequence shown here is derived from an EMBL/GenBank/DDBJ whole genome shotgun (WGS) entry which is preliminary data.</text>
</comment>
<evidence type="ECO:0000256" key="1">
    <source>
        <dbReference type="ARBA" id="ARBA00022500"/>
    </source>
</evidence>
<proteinExistence type="predicted"/>
<dbReference type="Gene3D" id="3.40.1550.10">
    <property type="entry name" value="CheC-like"/>
    <property type="match status" value="1"/>
</dbReference>
<dbReference type="CDD" id="cd17906">
    <property type="entry name" value="CheX"/>
    <property type="match status" value="1"/>
</dbReference>
<sequence length="157" mass="16327">MSAPTTDDLHAITEQVWLSYLDPEGVNPFLPSPDAPPSPHVIAAVSVTGAWEGHVVMTFSERAAELSSAALLGMGDDEVTPDDIADAVGELVNVIGGNVKSLLPDGSLLSLPHVVTGESAGNTRWPAAVEVCRLQGSWQDEKIAISVWTSKSAGEGA</sequence>
<dbReference type="GO" id="GO:0006935">
    <property type="term" value="P:chemotaxis"/>
    <property type="evidence" value="ECO:0007669"/>
    <property type="project" value="UniProtKB-KW"/>
</dbReference>
<evidence type="ECO:0000259" key="2">
    <source>
        <dbReference type="Pfam" id="PF13690"/>
    </source>
</evidence>
<feature type="domain" description="Chemotaxis phosphatase CheX-like" evidence="2">
    <location>
        <begin position="41"/>
        <end position="119"/>
    </location>
</feature>
<reference evidence="3 4" key="1">
    <citation type="journal article" date="2016" name="Genome Announc.">
        <title>Draft Genome Sequence of Planomonospora sphaerica JCM9374, a Rare Actinomycete.</title>
        <authorList>
            <person name="Dohra H."/>
            <person name="Suzuki T."/>
            <person name="Inoue Y."/>
            <person name="Kodani S."/>
        </authorList>
    </citation>
    <scope>NUCLEOTIDE SEQUENCE [LARGE SCALE GENOMIC DNA]</scope>
    <source>
        <strain evidence="3 4">JCM 9374</strain>
    </source>
</reference>
<evidence type="ECO:0000313" key="3">
    <source>
        <dbReference type="EMBL" id="GAT71117.1"/>
    </source>
</evidence>
<dbReference type="AlphaFoldDB" id="A0A161LNQ4"/>
<dbReference type="STRING" id="161355.PS9374_06808"/>
<accession>A0A161LNQ4</accession>
<dbReference type="Proteomes" id="UP000077701">
    <property type="component" value="Unassembled WGS sequence"/>
</dbReference>
<dbReference type="Pfam" id="PF13690">
    <property type="entry name" value="CheX"/>
    <property type="match status" value="1"/>
</dbReference>
<evidence type="ECO:0000313" key="4">
    <source>
        <dbReference type="Proteomes" id="UP000077701"/>
    </source>
</evidence>
<dbReference type="InterPro" id="IPR028051">
    <property type="entry name" value="CheX-like_dom"/>
</dbReference>
<dbReference type="RefSeq" id="WP_068903972.1">
    <property type="nucleotide sequence ID" value="NZ_BDCX01000022.1"/>
</dbReference>
<name>A0A161LNQ4_9ACTN</name>
<organism evidence="3 4">
    <name type="scientific">Planomonospora sphaerica</name>
    <dbReference type="NCBI Taxonomy" id="161355"/>
    <lineage>
        <taxon>Bacteria</taxon>
        <taxon>Bacillati</taxon>
        <taxon>Actinomycetota</taxon>
        <taxon>Actinomycetes</taxon>
        <taxon>Streptosporangiales</taxon>
        <taxon>Streptosporangiaceae</taxon>
        <taxon>Planomonospora</taxon>
    </lineage>
</organism>
<keyword evidence="1" id="KW-0145">Chemotaxis</keyword>
<reference evidence="4" key="2">
    <citation type="submission" date="2016-04" db="EMBL/GenBank/DDBJ databases">
        <title>Planomonospora sphaerica JCM9374 whole genome shotgun sequence.</title>
        <authorList>
            <person name="Suzuki T."/>
            <person name="Dohra H."/>
            <person name="Kodani S."/>
        </authorList>
    </citation>
    <scope>NUCLEOTIDE SEQUENCE [LARGE SCALE GENOMIC DNA]</scope>
    <source>
        <strain evidence="4">JCM 9374</strain>
    </source>
</reference>
<dbReference type="SUPFAM" id="SSF103039">
    <property type="entry name" value="CheC-like"/>
    <property type="match status" value="1"/>
</dbReference>
<dbReference type="EMBL" id="BDCX01000022">
    <property type="protein sequence ID" value="GAT71117.1"/>
    <property type="molecule type" value="Genomic_DNA"/>
</dbReference>
<dbReference type="InterPro" id="IPR028976">
    <property type="entry name" value="CheC-like_sf"/>
</dbReference>